<dbReference type="FunCoup" id="A0A1Z5R0H6">
    <property type="interactions" value="130"/>
</dbReference>
<accession>A0A1Z5R0H6</accession>
<proteinExistence type="predicted"/>
<name>A0A1Z5R0H6_SORBI</name>
<feature type="signal peptide" evidence="1">
    <location>
        <begin position="1"/>
        <end position="19"/>
    </location>
</feature>
<evidence type="ECO:0000256" key="1">
    <source>
        <dbReference type="SAM" id="SignalP"/>
    </source>
</evidence>
<sequence length="107" mass="12174">MAHTCHLFLGCVAARQVWFQVLSQLRQPDLASLGDHELDDWWIIQILRINRTTTPLVDSLLLLTSWSLWKERNARVFRATASTVPDVVVALFVEGAEWASAGFVLRQ</sequence>
<dbReference type="AlphaFoldDB" id="A0A1Z5R0H6"/>
<keyword evidence="3" id="KW-1185">Reference proteome</keyword>
<dbReference type="EMBL" id="CM000768">
    <property type="protein sequence ID" value="OQU77284.1"/>
    <property type="molecule type" value="Genomic_DNA"/>
</dbReference>
<evidence type="ECO:0000313" key="3">
    <source>
        <dbReference type="Proteomes" id="UP000000768"/>
    </source>
</evidence>
<evidence type="ECO:0000313" key="2">
    <source>
        <dbReference type="EMBL" id="OQU77284.1"/>
    </source>
</evidence>
<organism evidence="2 3">
    <name type="scientific">Sorghum bicolor</name>
    <name type="common">Sorghum</name>
    <name type="synonym">Sorghum vulgare</name>
    <dbReference type="NCBI Taxonomy" id="4558"/>
    <lineage>
        <taxon>Eukaryota</taxon>
        <taxon>Viridiplantae</taxon>
        <taxon>Streptophyta</taxon>
        <taxon>Embryophyta</taxon>
        <taxon>Tracheophyta</taxon>
        <taxon>Spermatophyta</taxon>
        <taxon>Magnoliopsida</taxon>
        <taxon>Liliopsida</taxon>
        <taxon>Poales</taxon>
        <taxon>Poaceae</taxon>
        <taxon>PACMAD clade</taxon>
        <taxon>Panicoideae</taxon>
        <taxon>Andropogonodae</taxon>
        <taxon>Andropogoneae</taxon>
        <taxon>Sorghinae</taxon>
        <taxon>Sorghum</taxon>
    </lineage>
</organism>
<feature type="chain" id="PRO_5012351400" description="Aminotransferase-like plant mobile domain-containing protein" evidence="1">
    <location>
        <begin position="20"/>
        <end position="107"/>
    </location>
</feature>
<reference evidence="2 3" key="1">
    <citation type="journal article" date="2009" name="Nature">
        <title>The Sorghum bicolor genome and the diversification of grasses.</title>
        <authorList>
            <person name="Paterson A.H."/>
            <person name="Bowers J.E."/>
            <person name="Bruggmann R."/>
            <person name="Dubchak I."/>
            <person name="Grimwood J."/>
            <person name="Gundlach H."/>
            <person name="Haberer G."/>
            <person name="Hellsten U."/>
            <person name="Mitros T."/>
            <person name="Poliakov A."/>
            <person name="Schmutz J."/>
            <person name="Spannagl M."/>
            <person name="Tang H."/>
            <person name="Wang X."/>
            <person name="Wicker T."/>
            <person name="Bharti A.K."/>
            <person name="Chapman J."/>
            <person name="Feltus F.A."/>
            <person name="Gowik U."/>
            <person name="Grigoriev I.V."/>
            <person name="Lyons E."/>
            <person name="Maher C.A."/>
            <person name="Martis M."/>
            <person name="Narechania A."/>
            <person name="Otillar R.P."/>
            <person name="Penning B.W."/>
            <person name="Salamov A.A."/>
            <person name="Wang Y."/>
            <person name="Zhang L."/>
            <person name="Carpita N.C."/>
            <person name="Freeling M."/>
            <person name="Gingle A.R."/>
            <person name="Hash C.T."/>
            <person name="Keller B."/>
            <person name="Klein P."/>
            <person name="Kresovich S."/>
            <person name="McCann M.C."/>
            <person name="Ming R."/>
            <person name="Peterson D.G."/>
            <person name="Mehboob-ur-Rahman"/>
            <person name="Ware D."/>
            <person name="Westhoff P."/>
            <person name="Mayer K.F."/>
            <person name="Messing J."/>
            <person name="Rokhsar D.S."/>
        </authorList>
    </citation>
    <scope>NUCLEOTIDE SEQUENCE [LARGE SCALE GENOMIC DNA]</scope>
    <source>
        <strain evidence="3">cv. BTx623</strain>
    </source>
</reference>
<protein>
    <recommendedName>
        <fullName evidence="4">Aminotransferase-like plant mobile domain-containing protein</fullName>
    </recommendedName>
</protein>
<reference evidence="3" key="2">
    <citation type="journal article" date="2018" name="Plant J.">
        <title>The Sorghum bicolor reference genome: improved assembly, gene annotations, a transcriptome atlas, and signatures of genome organization.</title>
        <authorList>
            <person name="McCormick R.F."/>
            <person name="Truong S.K."/>
            <person name="Sreedasyam A."/>
            <person name="Jenkins J."/>
            <person name="Shu S."/>
            <person name="Sims D."/>
            <person name="Kennedy M."/>
            <person name="Amirebrahimi M."/>
            <person name="Weers B.D."/>
            <person name="McKinley B."/>
            <person name="Mattison A."/>
            <person name="Morishige D.T."/>
            <person name="Grimwood J."/>
            <person name="Schmutz J."/>
            <person name="Mullet J.E."/>
        </authorList>
    </citation>
    <scope>NUCLEOTIDE SEQUENCE [LARGE SCALE GENOMIC DNA]</scope>
    <source>
        <strain evidence="3">cv. BTx623</strain>
    </source>
</reference>
<dbReference type="InParanoid" id="A0A1Z5R0H6"/>
<evidence type="ECO:0008006" key="4">
    <source>
        <dbReference type="Google" id="ProtNLM"/>
    </source>
</evidence>
<keyword evidence="1" id="KW-0732">Signal</keyword>
<dbReference type="Gramene" id="OQU77284">
    <property type="protein sequence ID" value="OQU77284"/>
    <property type="gene ID" value="SORBI_3009G024166"/>
</dbReference>
<dbReference type="Proteomes" id="UP000000768">
    <property type="component" value="Chromosome 9"/>
</dbReference>
<gene>
    <name evidence="2" type="ORF">SORBI_3009G024166</name>
</gene>